<accession>A0ABW1KXH7</accession>
<dbReference type="Gene3D" id="2.40.160.20">
    <property type="match status" value="1"/>
</dbReference>
<dbReference type="InterPro" id="IPR011250">
    <property type="entry name" value="OMP/PagP_B-barrel"/>
</dbReference>
<keyword evidence="4" id="KW-1185">Reference proteome</keyword>
<feature type="chain" id="PRO_5047422060" evidence="1">
    <location>
        <begin position="24"/>
        <end position="258"/>
    </location>
</feature>
<keyword evidence="1" id="KW-0732">Signal</keyword>
<evidence type="ECO:0000313" key="4">
    <source>
        <dbReference type="Proteomes" id="UP001596116"/>
    </source>
</evidence>
<dbReference type="SUPFAM" id="SSF56925">
    <property type="entry name" value="OMPA-like"/>
    <property type="match status" value="1"/>
</dbReference>
<dbReference type="EMBL" id="JBHPON010000001">
    <property type="protein sequence ID" value="MFC6034732.1"/>
    <property type="molecule type" value="Genomic_DNA"/>
</dbReference>
<feature type="signal peptide" evidence="1">
    <location>
        <begin position="1"/>
        <end position="23"/>
    </location>
</feature>
<protein>
    <submittedName>
        <fullName evidence="3">Outer membrane protein</fullName>
    </submittedName>
</protein>
<sequence>MNAKKAISTALIAAAAISGTAYADDYYASVSGGVSLLSNSTNDGVFDGAFTTGEGTTIPAGTVLPDQAPVAWETDFDAGFAVAGALGKRYGAFRGEIEVAYQSNGVGSHAGVTAAGVALNTEDAGVLITGSPNIGISVGDLVADGQGDVSNLFVMANVFYDFNTGGSLKPYIGAGIGVGFADVDFSPSGVDIIQDKATEFAYQGVAGVAYEVSPSIDLTVAYRYRATTDVSVEADLFSADFDIENRASIVEAGLRFNF</sequence>
<dbReference type="Pfam" id="PF01617">
    <property type="entry name" value="Surface_Ag_2"/>
    <property type="match status" value="1"/>
</dbReference>
<comment type="caution">
    <text evidence="3">The sequence shown here is derived from an EMBL/GenBank/DDBJ whole genome shotgun (WGS) entry which is preliminary data.</text>
</comment>
<evidence type="ECO:0000313" key="3">
    <source>
        <dbReference type="EMBL" id="MFC6034732.1"/>
    </source>
</evidence>
<proteinExistence type="predicted"/>
<evidence type="ECO:0000256" key="1">
    <source>
        <dbReference type="SAM" id="SignalP"/>
    </source>
</evidence>
<dbReference type="RefSeq" id="WP_379879927.1">
    <property type="nucleotide sequence ID" value="NZ_JBHPON010000001.1"/>
</dbReference>
<evidence type="ECO:0000259" key="2">
    <source>
        <dbReference type="Pfam" id="PF01617"/>
    </source>
</evidence>
<feature type="domain" description="Msp4/OMP-like" evidence="2">
    <location>
        <begin position="81"/>
        <end position="225"/>
    </location>
</feature>
<dbReference type="Proteomes" id="UP001596116">
    <property type="component" value="Unassembled WGS sequence"/>
</dbReference>
<reference evidence="3 4" key="1">
    <citation type="submission" date="2024-09" db="EMBL/GenBank/DDBJ databases">
        <authorList>
            <person name="Zhang Z.-H."/>
        </authorList>
    </citation>
    <scope>NUCLEOTIDE SEQUENCE [LARGE SCALE GENOMIC DNA]</scope>
    <source>
        <strain evidence="3 4">HHTR114</strain>
    </source>
</reference>
<organism evidence="3 4">
    <name type="scientific">Hyphococcus aureus</name>
    <dbReference type="NCBI Taxonomy" id="2666033"/>
    <lineage>
        <taxon>Bacteria</taxon>
        <taxon>Pseudomonadati</taxon>
        <taxon>Pseudomonadota</taxon>
        <taxon>Alphaproteobacteria</taxon>
        <taxon>Parvularculales</taxon>
        <taxon>Parvularculaceae</taxon>
        <taxon>Hyphococcus</taxon>
    </lineage>
</organism>
<dbReference type="InterPro" id="IPR002566">
    <property type="entry name" value="Msp4_OMP-like"/>
</dbReference>
<gene>
    <name evidence="3" type="ORF">ACFMB1_04205</name>
</gene>
<name>A0ABW1KXH7_9PROT</name>